<feature type="binding site" evidence="7">
    <location>
        <begin position="78"/>
        <end position="81"/>
    </location>
    <ligand>
        <name>dUMP</name>
        <dbReference type="ChEBI" id="CHEBI:246422"/>
        <note>ligand shared between dimeric partners</note>
    </ligand>
</feature>
<reference evidence="8 9" key="1">
    <citation type="submission" date="2016-10" db="EMBL/GenBank/DDBJ databases">
        <authorList>
            <person name="de Groot N.N."/>
        </authorList>
    </citation>
    <scope>NUCLEOTIDE SEQUENCE [LARGE SCALE GENOMIC DNA]</scope>
    <source>
        <strain evidence="8 9">DSM 12271</strain>
    </source>
</reference>
<dbReference type="GO" id="GO:0050660">
    <property type="term" value="F:flavin adenine dinucleotide binding"/>
    <property type="evidence" value="ECO:0007669"/>
    <property type="project" value="UniProtKB-UniRule"/>
</dbReference>
<evidence type="ECO:0000256" key="4">
    <source>
        <dbReference type="ARBA" id="ARBA00022727"/>
    </source>
</evidence>
<keyword evidence="3 7" id="KW-0808">Transferase</keyword>
<gene>
    <name evidence="7" type="primary">thyX</name>
    <name evidence="8" type="ORF">SAMN04488528_10326</name>
</gene>
<dbReference type="NCBIfam" id="TIGR02170">
    <property type="entry name" value="thyX"/>
    <property type="match status" value="1"/>
</dbReference>
<feature type="active site" description="Involved in ionization of N3 of dUMP, leading to its activation" evidence="7">
    <location>
        <position position="186"/>
    </location>
</feature>
<comment type="similarity">
    <text evidence="7">Belongs to the thymidylate synthase ThyX family.</text>
</comment>
<evidence type="ECO:0000256" key="5">
    <source>
        <dbReference type="ARBA" id="ARBA00022827"/>
    </source>
</evidence>
<feature type="binding site" evidence="7">
    <location>
        <begin position="175"/>
        <end position="177"/>
    </location>
    <ligand>
        <name>FAD</name>
        <dbReference type="ChEBI" id="CHEBI:57692"/>
        <note>ligand shared between neighboring subunits</note>
    </ligand>
</feature>
<dbReference type="GO" id="GO:0004799">
    <property type="term" value="F:thymidylate synthase activity"/>
    <property type="evidence" value="ECO:0007669"/>
    <property type="project" value="TreeGrafter"/>
</dbReference>
<comment type="pathway">
    <text evidence="7">Pyrimidine metabolism; dTTP biosynthesis.</text>
</comment>
<sequence>MEQKVKLLQYTPEPEKLIASAAKLCYSAVGIEDINEKLTSESTEKFLNMLMSYGHESPIEHVSFTFAIEGVSRSLTHQLVRHRIASYSQQSQRYVRLNQFEYVMPPSIENDKEAKKVFIDSMEQCQKSYDILVEKLKGKNIENGIDERVAEKKAIEDARYVFPNACETKVVFTMNARTLMNFFRHRCCDRAQWEIRVLAEKMLVEVKKVAPTLFKYAGPSCVNSKCPEGSMTCGKMLEVRKKYMNL</sequence>
<feature type="binding site" description="in other chain" evidence="7">
    <location>
        <position position="159"/>
    </location>
    <ligand>
        <name>dUMP</name>
        <dbReference type="ChEBI" id="CHEBI:246422"/>
        <note>ligand shared between dimeric partners</note>
    </ligand>
</feature>
<dbReference type="GO" id="GO:0050797">
    <property type="term" value="F:thymidylate synthase (FAD) activity"/>
    <property type="evidence" value="ECO:0007669"/>
    <property type="project" value="UniProtKB-UniRule"/>
</dbReference>
<evidence type="ECO:0000256" key="1">
    <source>
        <dbReference type="ARBA" id="ARBA00022603"/>
    </source>
</evidence>
<evidence type="ECO:0000256" key="3">
    <source>
        <dbReference type="ARBA" id="ARBA00022679"/>
    </source>
</evidence>
<keyword evidence="6 7" id="KW-0521">NADP</keyword>
<feature type="binding site" evidence="7">
    <location>
        <position position="89"/>
    </location>
    <ligand>
        <name>FAD</name>
        <dbReference type="ChEBI" id="CHEBI:57692"/>
        <note>ligand shared between neighboring subunits</note>
    </ligand>
</feature>
<evidence type="ECO:0000256" key="2">
    <source>
        <dbReference type="ARBA" id="ARBA00022630"/>
    </source>
</evidence>
<dbReference type="HAMAP" id="MF_01408">
    <property type="entry name" value="ThyX"/>
    <property type="match status" value="1"/>
</dbReference>
<dbReference type="Pfam" id="PF02511">
    <property type="entry name" value="Thy1"/>
    <property type="match status" value="1"/>
</dbReference>
<evidence type="ECO:0000256" key="7">
    <source>
        <dbReference type="HAMAP-Rule" id="MF_01408"/>
    </source>
</evidence>
<keyword evidence="4 7" id="KW-0545">Nucleotide biosynthesis</keyword>
<dbReference type="SUPFAM" id="SSF69796">
    <property type="entry name" value="Thymidylate synthase-complementing protein Thy1"/>
    <property type="match status" value="1"/>
</dbReference>
<organism evidence="8 9">
    <name type="scientific">Clostridium frigidicarnis</name>
    <dbReference type="NCBI Taxonomy" id="84698"/>
    <lineage>
        <taxon>Bacteria</taxon>
        <taxon>Bacillati</taxon>
        <taxon>Bacillota</taxon>
        <taxon>Clostridia</taxon>
        <taxon>Eubacteriales</taxon>
        <taxon>Clostridiaceae</taxon>
        <taxon>Clostridium</taxon>
    </lineage>
</organism>
<dbReference type="EC" id="2.1.1.148" evidence="7"/>
<dbReference type="FunFam" id="3.30.1360.170:FF:000004">
    <property type="entry name" value="Flavin-dependent thymidylate synthase"/>
    <property type="match status" value="1"/>
</dbReference>
<evidence type="ECO:0000313" key="9">
    <source>
        <dbReference type="Proteomes" id="UP000198619"/>
    </source>
</evidence>
<dbReference type="GO" id="GO:0006235">
    <property type="term" value="P:dTTP biosynthetic process"/>
    <property type="evidence" value="ECO:0007669"/>
    <property type="project" value="UniProtKB-UniRule"/>
</dbReference>
<evidence type="ECO:0000313" key="8">
    <source>
        <dbReference type="EMBL" id="SFB34713.1"/>
    </source>
</evidence>
<dbReference type="CDD" id="cd20175">
    <property type="entry name" value="ThyX"/>
    <property type="match status" value="1"/>
</dbReference>
<proteinExistence type="inferred from homology"/>
<comment type="catalytic activity">
    <reaction evidence="7">
        <text>dUMP + (6R)-5,10-methylene-5,6,7,8-tetrahydrofolate + NADPH + H(+) = dTMP + (6S)-5,6,7,8-tetrahydrofolate + NADP(+)</text>
        <dbReference type="Rhea" id="RHEA:29043"/>
        <dbReference type="ChEBI" id="CHEBI:15378"/>
        <dbReference type="ChEBI" id="CHEBI:15636"/>
        <dbReference type="ChEBI" id="CHEBI:57453"/>
        <dbReference type="ChEBI" id="CHEBI:57783"/>
        <dbReference type="ChEBI" id="CHEBI:58349"/>
        <dbReference type="ChEBI" id="CHEBI:63528"/>
        <dbReference type="ChEBI" id="CHEBI:246422"/>
        <dbReference type="EC" id="2.1.1.148"/>
    </reaction>
</comment>
<feature type="binding site" evidence="7">
    <location>
        <position position="186"/>
    </location>
    <ligand>
        <name>dUMP</name>
        <dbReference type="ChEBI" id="CHEBI:246422"/>
        <note>ligand shared between dimeric partners</note>
    </ligand>
</feature>
<dbReference type="UniPathway" id="UPA00575"/>
<dbReference type="STRING" id="84698.SAMN04488528_10326"/>
<dbReference type="Gene3D" id="3.30.1360.170">
    <property type="match status" value="1"/>
</dbReference>
<feature type="binding site" description="in other chain" evidence="7">
    <location>
        <begin position="89"/>
        <end position="93"/>
    </location>
    <ligand>
        <name>dUMP</name>
        <dbReference type="ChEBI" id="CHEBI:246422"/>
        <note>ligand shared between dimeric partners</note>
    </ligand>
</feature>
<evidence type="ECO:0000256" key="6">
    <source>
        <dbReference type="ARBA" id="ARBA00022857"/>
    </source>
</evidence>
<feature type="binding site" evidence="7">
    <location>
        <position position="181"/>
    </location>
    <ligand>
        <name>FAD</name>
        <dbReference type="ChEBI" id="CHEBI:57692"/>
        <note>ligand shared between neighboring subunits</note>
    </ligand>
</feature>
<dbReference type="GO" id="GO:0070402">
    <property type="term" value="F:NADPH binding"/>
    <property type="evidence" value="ECO:0007669"/>
    <property type="project" value="TreeGrafter"/>
</dbReference>
<comment type="cofactor">
    <cofactor evidence="7">
        <name>FAD</name>
        <dbReference type="ChEBI" id="CHEBI:57692"/>
    </cofactor>
    <text evidence="7">Binds 4 FAD per tetramer. Each FAD binding site is formed by three monomers.</text>
</comment>
<feature type="binding site" evidence="7">
    <location>
        <begin position="81"/>
        <end position="83"/>
    </location>
    <ligand>
        <name>FAD</name>
        <dbReference type="ChEBI" id="CHEBI:57692"/>
        <note>ligand shared between neighboring subunits</note>
    </ligand>
</feature>
<dbReference type="InterPro" id="IPR036098">
    <property type="entry name" value="Thymidylate_synthase_ThyX_sf"/>
</dbReference>
<keyword evidence="5 7" id="KW-0274">FAD</keyword>
<keyword evidence="2 7" id="KW-0285">Flavoprotein</keyword>
<keyword evidence="1 7" id="KW-0489">Methyltransferase</keyword>
<dbReference type="GO" id="GO:0006231">
    <property type="term" value="P:dTMP biosynthetic process"/>
    <property type="evidence" value="ECO:0007669"/>
    <property type="project" value="UniProtKB-UniRule"/>
</dbReference>
<comment type="function">
    <text evidence="7">Catalyzes the reductive methylation of 2'-deoxyuridine-5'-monophosphate (dUMP) to 2'-deoxythymidine-5'-monophosphate (dTMP) while utilizing 5,10-methylenetetrahydrofolate (mTHF) as the methyl donor, and NADPH and FADH(2) as the reductant.</text>
</comment>
<name>A0A1I1AEE3_9CLOT</name>
<dbReference type="RefSeq" id="WP_090042570.1">
    <property type="nucleotide sequence ID" value="NZ_FOKI01000032.1"/>
</dbReference>
<protein>
    <recommendedName>
        <fullName evidence="7">Flavin-dependent thymidylate synthase</fullName>
        <shortName evidence="7">FDTS</shortName>
        <ecNumber evidence="7">2.1.1.148</ecNumber>
    </recommendedName>
    <alternativeName>
        <fullName evidence="7">FAD-dependent thymidylate synthase</fullName>
    </alternativeName>
    <alternativeName>
        <fullName evidence="7">Thymidylate synthase ThyX</fullName>
        <shortName evidence="7">TS</shortName>
        <shortName evidence="7">TSase</shortName>
    </alternativeName>
</protein>
<comment type="subunit">
    <text evidence="7">Homotetramer.</text>
</comment>
<dbReference type="PROSITE" id="PS51331">
    <property type="entry name" value="THYX"/>
    <property type="match status" value="1"/>
</dbReference>
<dbReference type="Proteomes" id="UP000198619">
    <property type="component" value="Unassembled WGS sequence"/>
</dbReference>
<dbReference type="EMBL" id="FOKI01000032">
    <property type="protein sequence ID" value="SFB34713.1"/>
    <property type="molecule type" value="Genomic_DNA"/>
</dbReference>
<dbReference type="OrthoDB" id="9780625at2"/>
<dbReference type="AlphaFoldDB" id="A0A1I1AEE3"/>
<dbReference type="PANTHER" id="PTHR34934">
    <property type="entry name" value="FLAVIN-DEPENDENT THYMIDYLATE SYNTHASE"/>
    <property type="match status" value="1"/>
</dbReference>
<dbReference type="GO" id="GO:0032259">
    <property type="term" value="P:methylation"/>
    <property type="evidence" value="ECO:0007669"/>
    <property type="project" value="UniProtKB-KW"/>
</dbReference>
<keyword evidence="9" id="KW-1185">Reference proteome</keyword>
<accession>A0A1I1AEE3</accession>
<feature type="binding site" evidence="7">
    <location>
        <position position="57"/>
    </location>
    <ligand>
        <name>FAD</name>
        <dbReference type="ChEBI" id="CHEBI:57692"/>
        <note>ligand shared between neighboring subunits</note>
    </ligand>
</feature>
<dbReference type="InterPro" id="IPR003669">
    <property type="entry name" value="Thymidylate_synthase_ThyX"/>
</dbReference>
<dbReference type="PANTHER" id="PTHR34934:SF1">
    <property type="entry name" value="FLAVIN-DEPENDENT THYMIDYLATE SYNTHASE"/>
    <property type="match status" value="1"/>
</dbReference>